<dbReference type="InterPro" id="IPR002850">
    <property type="entry name" value="PIN_toxin-like"/>
</dbReference>
<comment type="caution">
    <text evidence="3">The sequence shown here is derived from an EMBL/GenBank/DDBJ whole genome shotgun (WGS) entry which is preliminary data.</text>
</comment>
<organism evidence="3 4">
    <name type="scientific">Accumulibacter regalis</name>
    <dbReference type="NCBI Taxonomy" id="522306"/>
    <lineage>
        <taxon>Bacteria</taxon>
        <taxon>Pseudomonadati</taxon>
        <taxon>Pseudomonadota</taxon>
        <taxon>Betaproteobacteria</taxon>
        <taxon>Candidatus Accumulibacter</taxon>
    </lineage>
</organism>
<accession>A0A011P4B1</accession>
<dbReference type="NCBIfam" id="TIGR00305">
    <property type="entry name" value="putative toxin-antitoxin system toxin component, PIN family"/>
    <property type="match status" value="1"/>
</dbReference>
<dbReference type="SUPFAM" id="SSF88723">
    <property type="entry name" value="PIN domain-like"/>
    <property type="match status" value="1"/>
</dbReference>
<name>A0A011P4B1_ACCRE</name>
<dbReference type="STRING" id="1454004.AW11_01283"/>
<protein>
    <submittedName>
        <fullName evidence="3">Toxin-antitoxin system toxin component, PIN family</fullName>
    </submittedName>
</protein>
<gene>
    <name evidence="3" type="ORF">AW11_01283</name>
</gene>
<dbReference type="PANTHER" id="PTHR34610">
    <property type="entry name" value="SSL7007 PROTEIN"/>
    <property type="match status" value="1"/>
</dbReference>
<dbReference type="AlphaFoldDB" id="A0A011P4B1"/>
<dbReference type="PANTHER" id="PTHR34610:SF4">
    <property type="entry name" value="SLL8027 PROTEIN"/>
    <property type="match status" value="1"/>
</dbReference>
<dbReference type="eggNOG" id="COG1569">
    <property type="taxonomic scope" value="Bacteria"/>
</dbReference>
<feature type="region of interest" description="Disordered" evidence="1">
    <location>
        <begin position="168"/>
        <end position="189"/>
    </location>
</feature>
<dbReference type="EMBL" id="JEMY01000013">
    <property type="protein sequence ID" value="EXI89793.1"/>
    <property type="molecule type" value="Genomic_DNA"/>
</dbReference>
<dbReference type="InterPro" id="IPR029060">
    <property type="entry name" value="PIN-like_dom_sf"/>
</dbReference>
<dbReference type="PATRIC" id="fig|1454004.3.peg.1338"/>
<dbReference type="InterPro" id="IPR002716">
    <property type="entry name" value="PIN_dom"/>
</dbReference>
<reference evidence="3" key="1">
    <citation type="submission" date="2014-02" db="EMBL/GenBank/DDBJ databases">
        <title>Expanding our view of genomic diversity in Candidatus Accumulibacter clades.</title>
        <authorList>
            <person name="Skennerton C.T."/>
            <person name="Barr J.J."/>
            <person name="Slater F.R."/>
            <person name="Bond P.L."/>
            <person name="Tyson G.W."/>
        </authorList>
    </citation>
    <scope>NUCLEOTIDE SEQUENCE [LARGE SCALE GENOMIC DNA]</scope>
</reference>
<dbReference type="Pfam" id="PF13470">
    <property type="entry name" value="PIN_3"/>
    <property type="match status" value="1"/>
</dbReference>
<dbReference type="CDD" id="cd09854">
    <property type="entry name" value="PIN_VapC-like"/>
    <property type="match status" value="1"/>
</dbReference>
<dbReference type="Proteomes" id="UP000022141">
    <property type="component" value="Unassembled WGS sequence"/>
</dbReference>
<evidence type="ECO:0000256" key="1">
    <source>
        <dbReference type="SAM" id="MobiDB-lite"/>
    </source>
</evidence>
<proteinExistence type="predicted"/>
<evidence type="ECO:0000259" key="2">
    <source>
        <dbReference type="Pfam" id="PF13470"/>
    </source>
</evidence>
<evidence type="ECO:0000313" key="4">
    <source>
        <dbReference type="Proteomes" id="UP000022141"/>
    </source>
</evidence>
<feature type="domain" description="PIN" evidence="2">
    <location>
        <begin position="19"/>
        <end position="133"/>
    </location>
</feature>
<evidence type="ECO:0000313" key="3">
    <source>
        <dbReference type="EMBL" id="EXI89793.1"/>
    </source>
</evidence>
<keyword evidence="4" id="KW-1185">Reference proteome</keyword>
<sequence>MPPTGPASGNSAHTADAMRAVLDTNVIIDLLHFADPEALLLRAAIDNGSLHCFSDRQCLDELERVAAYAQFSLDGAAQEALIERYRGFVSFCEPAGDEDGDAYRLPRCRDADDQKFLILALRCRADLLITRDRELLRLAGRRHPAPPCAIVGAAPAAALLAAGTALQPAGATPGETPASAKTRSPSRSV</sequence>
<feature type="compositionally biased region" description="Polar residues" evidence="1">
    <location>
        <begin position="179"/>
        <end position="189"/>
    </location>
</feature>